<reference evidence="1" key="1">
    <citation type="submission" date="2020-05" db="EMBL/GenBank/DDBJ databases">
        <authorList>
            <person name="Chiriac C."/>
            <person name="Salcher M."/>
            <person name="Ghai R."/>
            <person name="Kavagutti S V."/>
        </authorList>
    </citation>
    <scope>NUCLEOTIDE SEQUENCE</scope>
</reference>
<dbReference type="AlphaFoldDB" id="A0A6J6CH15"/>
<dbReference type="GO" id="GO:0015035">
    <property type="term" value="F:protein-disulfide reductase activity"/>
    <property type="evidence" value="ECO:0007669"/>
    <property type="project" value="InterPro"/>
</dbReference>
<accession>A0A6J6CH15</accession>
<dbReference type="EMBL" id="CAEZSL010000141">
    <property type="protein sequence ID" value="CAB4549453.1"/>
    <property type="molecule type" value="Genomic_DNA"/>
</dbReference>
<gene>
    <name evidence="1" type="ORF">UFOPK1421_01177</name>
    <name evidence="2" type="ORF">UFOPK4275_00594</name>
</gene>
<evidence type="ECO:0000313" key="1">
    <source>
        <dbReference type="EMBL" id="CAB4549453.1"/>
    </source>
</evidence>
<dbReference type="EMBL" id="CAFBQJ010000086">
    <property type="protein sequence ID" value="CAB5048485.1"/>
    <property type="molecule type" value="Genomic_DNA"/>
</dbReference>
<evidence type="ECO:0000313" key="2">
    <source>
        <dbReference type="EMBL" id="CAB5048485.1"/>
    </source>
</evidence>
<dbReference type="InterPro" id="IPR007263">
    <property type="entry name" value="DCC1-like"/>
</dbReference>
<organism evidence="1">
    <name type="scientific">freshwater metagenome</name>
    <dbReference type="NCBI Taxonomy" id="449393"/>
    <lineage>
        <taxon>unclassified sequences</taxon>
        <taxon>metagenomes</taxon>
        <taxon>ecological metagenomes</taxon>
    </lineage>
</organism>
<name>A0A6J6CH15_9ZZZZ</name>
<protein>
    <submittedName>
        <fullName evidence="1">Unannotated protein</fullName>
    </submittedName>
</protein>
<dbReference type="Pfam" id="PF04134">
    <property type="entry name" value="DCC1-like"/>
    <property type="match status" value="1"/>
</dbReference>
<sequence length="160" mass="17665">MGVNRCHTEYVNQALPLLVFDGDCAFCTRCVRFIERRMRRHPRIEPWQSLDLAALNLTSAQCETAVQWVDAQGAISSANIAISRLLVSAGSGWRILGFVLMLPGIRQVSAVVYRWVAKNRDRMPGGTAQCALPQVDRVTGKSDFGDTVATSEVRDSSPEL</sequence>
<proteinExistence type="predicted"/>